<dbReference type="InterPro" id="IPR011701">
    <property type="entry name" value="MFS"/>
</dbReference>
<evidence type="ECO:0000259" key="9">
    <source>
        <dbReference type="PROSITE" id="PS50850"/>
    </source>
</evidence>
<keyword evidence="5 8" id="KW-0812">Transmembrane</keyword>
<dbReference type="InterPro" id="IPR020846">
    <property type="entry name" value="MFS_dom"/>
</dbReference>
<dbReference type="InterPro" id="IPR036259">
    <property type="entry name" value="MFS_trans_sf"/>
</dbReference>
<dbReference type="CDD" id="cd17503">
    <property type="entry name" value="MFS_LmrB_MDR_like"/>
    <property type="match status" value="1"/>
</dbReference>
<evidence type="ECO:0000256" key="8">
    <source>
        <dbReference type="SAM" id="Phobius"/>
    </source>
</evidence>
<evidence type="ECO:0000256" key="6">
    <source>
        <dbReference type="ARBA" id="ARBA00022989"/>
    </source>
</evidence>
<gene>
    <name evidence="10" type="ORF">LCGC14_0023660</name>
</gene>
<feature type="transmembrane region" description="Helical" evidence="8">
    <location>
        <begin position="365"/>
        <end position="390"/>
    </location>
</feature>
<evidence type="ECO:0000256" key="3">
    <source>
        <dbReference type="ARBA" id="ARBA00022448"/>
    </source>
</evidence>
<evidence type="ECO:0000256" key="5">
    <source>
        <dbReference type="ARBA" id="ARBA00022692"/>
    </source>
</evidence>
<keyword evidence="6 8" id="KW-1133">Transmembrane helix</keyword>
<comment type="similarity">
    <text evidence="2">Belongs to the major facilitator superfamily. EmrB family.</text>
</comment>
<feature type="transmembrane region" description="Helical" evidence="8">
    <location>
        <begin position="171"/>
        <end position="193"/>
    </location>
</feature>
<evidence type="ECO:0000256" key="7">
    <source>
        <dbReference type="ARBA" id="ARBA00023136"/>
    </source>
</evidence>
<evidence type="ECO:0000313" key="10">
    <source>
        <dbReference type="EMBL" id="KKO10883.1"/>
    </source>
</evidence>
<dbReference type="GO" id="GO:0005886">
    <property type="term" value="C:plasma membrane"/>
    <property type="evidence" value="ECO:0007669"/>
    <property type="project" value="UniProtKB-SubCell"/>
</dbReference>
<dbReference type="AlphaFoldDB" id="A0A0F9WEM5"/>
<feature type="transmembrane region" description="Helical" evidence="8">
    <location>
        <begin position="276"/>
        <end position="297"/>
    </location>
</feature>
<evidence type="ECO:0000256" key="1">
    <source>
        <dbReference type="ARBA" id="ARBA00004651"/>
    </source>
</evidence>
<reference evidence="10" key="1">
    <citation type="journal article" date="2015" name="Nature">
        <title>Complex archaea that bridge the gap between prokaryotes and eukaryotes.</title>
        <authorList>
            <person name="Spang A."/>
            <person name="Saw J.H."/>
            <person name="Jorgensen S.L."/>
            <person name="Zaremba-Niedzwiedzka K."/>
            <person name="Martijn J."/>
            <person name="Lind A.E."/>
            <person name="van Eijk R."/>
            <person name="Schleper C."/>
            <person name="Guy L."/>
            <person name="Ettema T.J."/>
        </authorList>
    </citation>
    <scope>NUCLEOTIDE SEQUENCE</scope>
</reference>
<protein>
    <recommendedName>
        <fullName evidence="9">Major facilitator superfamily (MFS) profile domain-containing protein</fullName>
    </recommendedName>
</protein>
<feature type="transmembrane region" description="Helical" evidence="8">
    <location>
        <begin position="144"/>
        <end position="165"/>
    </location>
</feature>
<dbReference type="Pfam" id="PF07690">
    <property type="entry name" value="MFS_1"/>
    <property type="match status" value="1"/>
</dbReference>
<comment type="caution">
    <text evidence="10">The sequence shown here is derived from an EMBL/GenBank/DDBJ whole genome shotgun (WGS) entry which is preliminary data.</text>
</comment>
<feature type="transmembrane region" description="Helical" evidence="8">
    <location>
        <begin position="481"/>
        <end position="498"/>
    </location>
</feature>
<comment type="subcellular location">
    <subcellularLocation>
        <location evidence="1">Cell membrane</location>
        <topology evidence="1">Multi-pass membrane protein</topology>
    </subcellularLocation>
</comment>
<feature type="domain" description="Major facilitator superfamily (MFS) profile" evidence="9">
    <location>
        <begin position="19"/>
        <end position="503"/>
    </location>
</feature>
<evidence type="ECO:0000256" key="4">
    <source>
        <dbReference type="ARBA" id="ARBA00022475"/>
    </source>
</evidence>
<dbReference type="PANTHER" id="PTHR42718">
    <property type="entry name" value="MAJOR FACILITATOR SUPERFAMILY MULTIDRUG TRANSPORTER MFSC"/>
    <property type="match status" value="1"/>
</dbReference>
<dbReference type="Gene3D" id="1.20.1250.20">
    <property type="entry name" value="MFS general substrate transporter like domains"/>
    <property type="match status" value="1"/>
</dbReference>
<dbReference type="InterPro" id="IPR004638">
    <property type="entry name" value="EmrB-like"/>
</dbReference>
<dbReference type="PANTHER" id="PTHR42718:SF9">
    <property type="entry name" value="MAJOR FACILITATOR SUPERFAMILY MULTIDRUG TRANSPORTER MFSC"/>
    <property type="match status" value="1"/>
</dbReference>
<feature type="transmembrane region" description="Helical" evidence="8">
    <location>
        <begin position="338"/>
        <end position="359"/>
    </location>
</feature>
<keyword evidence="3" id="KW-0813">Transport</keyword>
<dbReference type="PROSITE" id="PS50850">
    <property type="entry name" value="MFS"/>
    <property type="match status" value="1"/>
</dbReference>
<feature type="transmembrane region" description="Helical" evidence="8">
    <location>
        <begin position="303"/>
        <end position="326"/>
    </location>
</feature>
<name>A0A0F9WEM5_9ZZZZ</name>
<keyword evidence="4" id="KW-1003">Cell membrane</keyword>
<dbReference type="NCBIfam" id="TIGR00711">
    <property type="entry name" value="efflux_EmrB"/>
    <property type="match status" value="1"/>
</dbReference>
<feature type="transmembrane region" description="Helical" evidence="8">
    <location>
        <begin position="85"/>
        <end position="104"/>
    </location>
</feature>
<feature type="transmembrane region" description="Helical" evidence="8">
    <location>
        <begin position="236"/>
        <end position="255"/>
    </location>
</feature>
<dbReference type="Gene3D" id="1.20.1720.10">
    <property type="entry name" value="Multidrug resistance protein D"/>
    <property type="match status" value="1"/>
</dbReference>
<sequence>MSSTTAEAKPTEIAFRGLITLSIMLATIMQVLDTTIANVALPHMQGSLTATQDQITWVLTSYIVASAIMTLPTAWLAGRFGRRRVFLVAVGGFTLSSVLCGMAMSIEQMVLFRILQGCFGAALVPLAQATMLDINPRENHGKAMAMWGMGVMIGPILGPTLGGWLTESYNWRWVFYINLPLGIIAFLGMLFFMPDSDRVKRPFDTFGFLMLTVVIGSAQLLMDRGEHAGWFDSREILLYCALAGSALWMYVVHSLRAEHPFLSPAIFKDRNLMTSLVFIFFIGIILLATMALLPPYMQNLMGYPVLDVGIIMAPRGIGTMIAMMIVGKISNHADARALILFGLGCTGASLYAMTGFSTYVPPHTLVWTGMLQGFGLGFIFVPLSTVAYATLPSQYRAEGASVFSLSRNLGSSVGISMVMAVLSRNMAANHAYLTENITSARLGIGFNQVPRAVLDNAGGMLQMLDAEVTRQAATIAYLNDFKLMMWVVLAASPLVLLLRKRAPVPPLVPA</sequence>
<dbReference type="EMBL" id="LAZR01000004">
    <property type="protein sequence ID" value="KKO10883.1"/>
    <property type="molecule type" value="Genomic_DNA"/>
</dbReference>
<evidence type="ECO:0000256" key="2">
    <source>
        <dbReference type="ARBA" id="ARBA00008537"/>
    </source>
</evidence>
<feature type="transmembrane region" description="Helical" evidence="8">
    <location>
        <begin position="205"/>
        <end position="221"/>
    </location>
</feature>
<accession>A0A0F9WEM5</accession>
<keyword evidence="7 8" id="KW-0472">Membrane</keyword>
<organism evidence="10">
    <name type="scientific">marine sediment metagenome</name>
    <dbReference type="NCBI Taxonomy" id="412755"/>
    <lineage>
        <taxon>unclassified sequences</taxon>
        <taxon>metagenomes</taxon>
        <taxon>ecological metagenomes</taxon>
    </lineage>
</organism>
<feature type="transmembrane region" description="Helical" evidence="8">
    <location>
        <begin position="110"/>
        <end position="132"/>
    </location>
</feature>
<proteinExistence type="inferred from homology"/>
<dbReference type="GO" id="GO:0022857">
    <property type="term" value="F:transmembrane transporter activity"/>
    <property type="evidence" value="ECO:0007669"/>
    <property type="project" value="InterPro"/>
</dbReference>
<feature type="transmembrane region" description="Helical" evidence="8">
    <location>
        <begin position="55"/>
        <end position="78"/>
    </location>
</feature>
<dbReference type="SUPFAM" id="SSF103473">
    <property type="entry name" value="MFS general substrate transporter"/>
    <property type="match status" value="1"/>
</dbReference>
<dbReference type="PRINTS" id="PR01036">
    <property type="entry name" value="TCRTETB"/>
</dbReference>
<feature type="transmembrane region" description="Helical" evidence="8">
    <location>
        <begin position="13"/>
        <end position="32"/>
    </location>
</feature>